<dbReference type="InterPro" id="IPR002305">
    <property type="entry name" value="aa-tRNA-synth_Ic"/>
</dbReference>
<dbReference type="Pfam" id="PF00579">
    <property type="entry name" value="tRNA-synt_1b"/>
    <property type="match status" value="2"/>
</dbReference>
<keyword evidence="12" id="KW-1185">Reference proteome</keyword>
<dbReference type="PANTHER" id="PTHR43766">
    <property type="entry name" value="TRYPTOPHAN--TRNA LIGASE, MITOCHONDRIAL"/>
    <property type="match status" value="1"/>
</dbReference>
<dbReference type="InterPro" id="IPR050203">
    <property type="entry name" value="Trp-tRNA_synthetase"/>
</dbReference>
<dbReference type="CDD" id="cd00806">
    <property type="entry name" value="TrpRS_core"/>
    <property type="match status" value="1"/>
</dbReference>
<dbReference type="PANTHER" id="PTHR43766:SF1">
    <property type="entry name" value="TRYPTOPHAN--TRNA LIGASE, MITOCHONDRIAL"/>
    <property type="match status" value="1"/>
</dbReference>
<dbReference type="FunFam" id="1.10.240.10:FF:000002">
    <property type="entry name" value="Tryptophan--tRNA ligase"/>
    <property type="match status" value="1"/>
</dbReference>
<evidence type="ECO:0000313" key="12">
    <source>
        <dbReference type="Proteomes" id="UP000308768"/>
    </source>
</evidence>
<reference evidence="11 12" key="1">
    <citation type="submission" date="2017-03" db="EMBL/GenBank/DDBJ databases">
        <title>Genomes of endolithic fungi from Antarctica.</title>
        <authorList>
            <person name="Coleine C."/>
            <person name="Masonjones S."/>
            <person name="Stajich J.E."/>
        </authorList>
    </citation>
    <scope>NUCLEOTIDE SEQUENCE [LARGE SCALE GENOMIC DNA]</scope>
    <source>
        <strain evidence="11 12">CCFEE 5187</strain>
    </source>
</reference>
<dbReference type="AlphaFoldDB" id="A0A4U0XIK7"/>
<evidence type="ECO:0000256" key="6">
    <source>
        <dbReference type="ARBA" id="ARBA00022840"/>
    </source>
</evidence>
<dbReference type="EC" id="6.1.1.2" evidence="3"/>
<evidence type="ECO:0000256" key="4">
    <source>
        <dbReference type="ARBA" id="ARBA00022598"/>
    </source>
</evidence>
<evidence type="ECO:0000256" key="7">
    <source>
        <dbReference type="ARBA" id="ARBA00022917"/>
    </source>
</evidence>
<gene>
    <name evidence="11" type="ORF">B0A49_01207</name>
</gene>
<evidence type="ECO:0000313" key="11">
    <source>
        <dbReference type="EMBL" id="TKA75318.1"/>
    </source>
</evidence>
<dbReference type="Gene3D" id="1.10.240.10">
    <property type="entry name" value="Tyrosyl-Transfer RNA Synthetase"/>
    <property type="match status" value="1"/>
</dbReference>
<dbReference type="Gene3D" id="3.40.50.620">
    <property type="entry name" value="HUPs"/>
    <property type="match status" value="2"/>
</dbReference>
<keyword evidence="4 10" id="KW-0436">Ligase</keyword>
<dbReference type="GO" id="GO:0005759">
    <property type="term" value="C:mitochondrial matrix"/>
    <property type="evidence" value="ECO:0007669"/>
    <property type="project" value="TreeGrafter"/>
</dbReference>
<comment type="subcellular location">
    <subcellularLocation>
        <location evidence="1">Mitochondrion</location>
    </subcellularLocation>
</comment>
<dbReference type="InterPro" id="IPR014729">
    <property type="entry name" value="Rossmann-like_a/b/a_fold"/>
</dbReference>
<accession>A0A4U0XIK7</accession>
<keyword evidence="6 10" id="KW-0067">ATP-binding</keyword>
<dbReference type="SUPFAM" id="SSF52374">
    <property type="entry name" value="Nucleotidylyl transferase"/>
    <property type="match status" value="1"/>
</dbReference>
<dbReference type="STRING" id="331657.A0A4U0XIK7"/>
<name>A0A4U0XIK7_9PEZI</name>
<keyword evidence="5 10" id="KW-0547">Nucleotide-binding</keyword>
<dbReference type="PRINTS" id="PR01039">
    <property type="entry name" value="TRNASYNTHTRP"/>
</dbReference>
<dbReference type="PROSITE" id="PS00178">
    <property type="entry name" value="AA_TRNA_LIGASE_I"/>
    <property type="match status" value="1"/>
</dbReference>
<evidence type="ECO:0000256" key="3">
    <source>
        <dbReference type="ARBA" id="ARBA00013161"/>
    </source>
</evidence>
<dbReference type="GO" id="GO:0005524">
    <property type="term" value="F:ATP binding"/>
    <property type="evidence" value="ECO:0007669"/>
    <property type="project" value="UniProtKB-KW"/>
</dbReference>
<keyword evidence="7 10" id="KW-0648">Protein biosynthesis</keyword>
<proteinExistence type="inferred from homology"/>
<dbReference type="InterPro" id="IPR002306">
    <property type="entry name" value="Trp-tRNA-ligase"/>
</dbReference>
<dbReference type="NCBIfam" id="TIGR00233">
    <property type="entry name" value="trpS"/>
    <property type="match status" value="1"/>
</dbReference>
<evidence type="ECO:0000256" key="1">
    <source>
        <dbReference type="ARBA" id="ARBA00004173"/>
    </source>
</evidence>
<protein>
    <recommendedName>
        <fullName evidence="3">tryptophan--tRNA ligase</fullName>
        <ecNumber evidence="3">6.1.1.2</ecNumber>
    </recommendedName>
    <alternativeName>
        <fullName evidence="9">Tryptophanyl-tRNA synthetase</fullName>
    </alternativeName>
</protein>
<dbReference type="GO" id="GO:0004830">
    <property type="term" value="F:tryptophan-tRNA ligase activity"/>
    <property type="evidence" value="ECO:0007669"/>
    <property type="project" value="UniProtKB-EC"/>
</dbReference>
<dbReference type="Proteomes" id="UP000308768">
    <property type="component" value="Unassembled WGS sequence"/>
</dbReference>
<evidence type="ECO:0000256" key="10">
    <source>
        <dbReference type="RuleBase" id="RU363036"/>
    </source>
</evidence>
<comment type="caution">
    <text evidence="11">The sequence shown here is derived from an EMBL/GenBank/DDBJ whole genome shotgun (WGS) entry which is preliminary data.</text>
</comment>
<keyword evidence="8 10" id="KW-0030">Aminoacyl-tRNA synthetase</keyword>
<evidence type="ECO:0000256" key="2">
    <source>
        <dbReference type="ARBA" id="ARBA00005594"/>
    </source>
</evidence>
<dbReference type="OrthoDB" id="15808at2759"/>
<comment type="similarity">
    <text evidence="2 10">Belongs to the class-I aminoacyl-tRNA synthetase family.</text>
</comment>
<sequence length="383" mass="41992">MPLAMFLTPTAGRLARAQARSRPLHKPKPIPIVVEALQLRRQSTAAASSTSNGLQTIFSGIQPTGVPHLGNYLGALQQWVKLQNGAAPDTTLLYSIVDLHAITVRENLAHRRRWKREMLATLLAIGLDPNRSIVYCQSESKLGLPDNADPLDELSTMKLKAGLFNYPVLQAADILLHRATHVPVGQDQQQHLEFARRCANSFNSHYGRTLIPPQTLLSPAKRIMSLDRPSLKMSKSHANPSSRILLTDSKSAIAKKIRAAVTDSTSGVSYDTINRPGVSNLVDIMFHITSSESDTVATTQHDLAHDLQDLSMRAFKERVTDAIDSHLAPMRDRYEAIITDRGSLLADVAAVGREKATASAAVTMERVREAVGLDTPWEFPGQP</sequence>
<dbReference type="GO" id="GO:0070183">
    <property type="term" value="P:mitochondrial tryptophanyl-tRNA aminoacylation"/>
    <property type="evidence" value="ECO:0007669"/>
    <property type="project" value="TreeGrafter"/>
</dbReference>
<evidence type="ECO:0000256" key="8">
    <source>
        <dbReference type="ARBA" id="ARBA00023146"/>
    </source>
</evidence>
<dbReference type="InterPro" id="IPR001412">
    <property type="entry name" value="aa-tRNA-synth_I_CS"/>
</dbReference>
<evidence type="ECO:0000256" key="9">
    <source>
        <dbReference type="ARBA" id="ARBA00030268"/>
    </source>
</evidence>
<evidence type="ECO:0000256" key="5">
    <source>
        <dbReference type="ARBA" id="ARBA00022741"/>
    </source>
</evidence>
<dbReference type="EMBL" id="NAJN01000300">
    <property type="protein sequence ID" value="TKA75318.1"/>
    <property type="molecule type" value="Genomic_DNA"/>
</dbReference>
<organism evidence="11 12">
    <name type="scientific">Cryomyces minteri</name>
    <dbReference type="NCBI Taxonomy" id="331657"/>
    <lineage>
        <taxon>Eukaryota</taxon>
        <taxon>Fungi</taxon>
        <taxon>Dikarya</taxon>
        <taxon>Ascomycota</taxon>
        <taxon>Pezizomycotina</taxon>
        <taxon>Dothideomycetes</taxon>
        <taxon>Dothideomycetes incertae sedis</taxon>
        <taxon>Cryomyces</taxon>
    </lineage>
</organism>